<keyword evidence="16" id="KW-1185">Reference proteome</keyword>
<feature type="compositionally biased region" description="Basic and acidic residues" evidence="14">
    <location>
        <begin position="81"/>
        <end position="97"/>
    </location>
</feature>
<organism evidence="15 16">
    <name type="scientific">Endocarpon pusillum</name>
    <dbReference type="NCBI Taxonomy" id="364733"/>
    <lineage>
        <taxon>Eukaryota</taxon>
        <taxon>Fungi</taxon>
        <taxon>Dikarya</taxon>
        <taxon>Ascomycota</taxon>
        <taxon>Pezizomycotina</taxon>
        <taxon>Eurotiomycetes</taxon>
        <taxon>Chaetothyriomycetidae</taxon>
        <taxon>Verrucariales</taxon>
        <taxon>Verrucariaceae</taxon>
        <taxon>Endocarpon</taxon>
    </lineage>
</organism>
<accession>A0A8H7E9H8</accession>
<evidence type="ECO:0000256" key="13">
    <source>
        <dbReference type="ARBA" id="ARBA00025393"/>
    </source>
</evidence>
<dbReference type="Proteomes" id="UP000606974">
    <property type="component" value="Unassembled WGS sequence"/>
</dbReference>
<evidence type="ECO:0000256" key="12">
    <source>
        <dbReference type="ARBA" id="ARBA00023242"/>
    </source>
</evidence>
<keyword evidence="7" id="KW-0819">tRNA processing</keyword>
<dbReference type="InterPro" id="IPR014849">
    <property type="entry name" value="EKC/KEOPS_Gon7"/>
</dbReference>
<evidence type="ECO:0000256" key="7">
    <source>
        <dbReference type="ARBA" id="ARBA00022694"/>
    </source>
</evidence>
<keyword evidence="8" id="KW-0779">Telomere</keyword>
<feature type="compositionally biased region" description="Polar residues" evidence="14">
    <location>
        <begin position="67"/>
        <end position="76"/>
    </location>
</feature>
<dbReference type="Pfam" id="PF08738">
    <property type="entry name" value="Gon7"/>
    <property type="match status" value="1"/>
</dbReference>
<dbReference type="GO" id="GO:0008033">
    <property type="term" value="P:tRNA processing"/>
    <property type="evidence" value="ECO:0007669"/>
    <property type="project" value="UniProtKB-KW"/>
</dbReference>
<evidence type="ECO:0000256" key="5">
    <source>
        <dbReference type="ARBA" id="ARBA00019746"/>
    </source>
</evidence>
<comment type="subcellular location">
    <subcellularLocation>
        <location evidence="2">Chromosome</location>
        <location evidence="2">Telomere</location>
    </subcellularLocation>
    <subcellularLocation>
        <location evidence="1">Nucleus</location>
    </subcellularLocation>
</comment>
<evidence type="ECO:0000256" key="10">
    <source>
        <dbReference type="ARBA" id="ARBA00023159"/>
    </source>
</evidence>
<feature type="compositionally biased region" description="Acidic residues" evidence="14">
    <location>
        <begin position="98"/>
        <end position="113"/>
    </location>
</feature>
<evidence type="ECO:0000256" key="8">
    <source>
        <dbReference type="ARBA" id="ARBA00022895"/>
    </source>
</evidence>
<evidence type="ECO:0000256" key="14">
    <source>
        <dbReference type="SAM" id="MobiDB-lite"/>
    </source>
</evidence>
<dbReference type="GO" id="GO:0005634">
    <property type="term" value="C:nucleus"/>
    <property type="evidence" value="ECO:0007669"/>
    <property type="project" value="UniProtKB-SubCell"/>
</dbReference>
<dbReference type="OrthoDB" id="2288868at2759"/>
<evidence type="ECO:0000256" key="11">
    <source>
        <dbReference type="ARBA" id="ARBA00023163"/>
    </source>
</evidence>
<comment type="similarity">
    <text evidence="3">Belongs to the GON7 family.</text>
</comment>
<protein>
    <recommendedName>
        <fullName evidence="5">EKC/KEOPS complex subunit GON7</fullName>
    </recommendedName>
</protein>
<evidence type="ECO:0000256" key="3">
    <source>
        <dbReference type="ARBA" id="ARBA00008529"/>
    </source>
</evidence>
<dbReference type="AlphaFoldDB" id="A0A8H7E9H8"/>
<evidence type="ECO:0000256" key="9">
    <source>
        <dbReference type="ARBA" id="ARBA00023015"/>
    </source>
</evidence>
<evidence type="ECO:0000256" key="1">
    <source>
        <dbReference type="ARBA" id="ARBA00004123"/>
    </source>
</evidence>
<comment type="subunit">
    <text evidence="4">Component of the EKC/KEOPS complex composed of at least BUD32, CGI121, GON7, KAE1 and PCC1; the whole complex dimerizes.</text>
</comment>
<evidence type="ECO:0000313" key="15">
    <source>
        <dbReference type="EMBL" id="KAF7511736.1"/>
    </source>
</evidence>
<comment type="function">
    <text evidence="13">Component of the EKC/KEOPS complex that is required for the formation of a threonylcarbamoyl group on adenosine at position 37 (t(6)A37) in tRNAs that read codons beginning with adenine. The complex is probably involved in the transfer of the threonylcarbamoyl moiety of threonylcarbamoyl-AMP (TC-AMP) to the N6 group of A37. GON7 likely plays a supporting role to the catalytic subunit KAE1 in the complex. The EKC/KEOPS complex also promotes both telomere uncapping and telomere elongation. The complex is required for efficient recruitment of transcriptional coactivators.</text>
</comment>
<feature type="region of interest" description="Disordered" evidence="14">
    <location>
        <begin position="67"/>
        <end position="113"/>
    </location>
</feature>
<gene>
    <name evidence="15" type="ORF">GJ744_003467</name>
</gene>
<keyword evidence="12" id="KW-0539">Nucleus</keyword>
<evidence type="ECO:0000256" key="2">
    <source>
        <dbReference type="ARBA" id="ARBA00004574"/>
    </source>
</evidence>
<proteinExistence type="inferred from homology"/>
<comment type="caution">
    <text evidence="15">The sequence shown here is derived from an EMBL/GenBank/DDBJ whole genome shotgun (WGS) entry which is preliminary data.</text>
</comment>
<sequence>MADPAKATLGATYTSPSSVKTFTNPISAPFPSSETPTAVKDKVSYLSELRASTKQLQEEINVFLTQKMQEDTASARTTGTEGHEGGSKKGEENSKDELMEEDYGEEEIGDEED</sequence>
<dbReference type="EMBL" id="JAACFV010000017">
    <property type="protein sequence ID" value="KAF7511736.1"/>
    <property type="molecule type" value="Genomic_DNA"/>
</dbReference>
<keyword evidence="10" id="KW-0010">Activator</keyword>
<keyword evidence="6" id="KW-0158">Chromosome</keyword>
<dbReference type="GO" id="GO:0000781">
    <property type="term" value="C:chromosome, telomeric region"/>
    <property type="evidence" value="ECO:0007669"/>
    <property type="project" value="UniProtKB-SubCell"/>
</dbReference>
<evidence type="ECO:0000256" key="6">
    <source>
        <dbReference type="ARBA" id="ARBA00022454"/>
    </source>
</evidence>
<keyword evidence="9" id="KW-0805">Transcription regulation</keyword>
<keyword evidence="11" id="KW-0804">Transcription</keyword>
<name>A0A8H7E9H8_9EURO</name>
<reference evidence="15" key="1">
    <citation type="submission" date="2020-02" db="EMBL/GenBank/DDBJ databases">
        <authorList>
            <person name="Palmer J.M."/>
        </authorList>
    </citation>
    <scope>NUCLEOTIDE SEQUENCE</scope>
    <source>
        <strain evidence="15">EPUS1.4</strain>
        <tissue evidence="15">Thallus</tissue>
    </source>
</reference>
<evidence type="ECO:0000313" key="16">
    <source>
        <dbReference type="Proteomes" id="UP000606974"/>
    </source>
</evidence>
<evidence type="ECO:0000256" key="4">
    <source>
        <dbReference type="ARBA" id="ARBA00011534"/>
    </source>
</evidence>